<keyword evidence="4" id="KW-1185">Reference proteome</keyword>
<evidence type="ECO:0000259" key="2">
    <source>
        <dbReference type="PROSITE" id="PS51781"/>
    </source>
</evidence>
<dbReference type="AlphaFoldDB" id="A0A6N7PKE2"/>
<dbReference type="EMBL" id="WJIE01000001">
    <property type="protein sequence ID" value="MRG90690.1"/>
    <property type="molecule type" value="Genomic_DNA"/>
</dbReference>
<proteinExistence type="predicted"/>
<dbReference type="SMART" id="SM00287">
    <property type="entry name" value="SH3b"/>
    <property type="match status" value="1"/>
</dbReference>
<gene>
    <name evidence="3" type="ORF">GF068_01945</name>
</gene>
<dbReference type="Gene3D" id="3.90.1720.10">
    <property type="entry name" value="endopeptidase domain like (from Nostoc punctiforme)"/>
    <property type="match status" value="1"/>
</dbReference>
<accession>A0A6N7PKE2</accession>
<feature type="region of interest" description="Disordered" evidence="1">
    <location>
        <begin position="1"/>
        <end position="26"/>
    </location>
</feature>
<evidence type="ECO:0000313" key="4">
    <source>
        <dbReference type="Proteomes" id="UP000440224"/>
    </source>
</evidence>
<name>A0A6N7PKE2_9BACT</name>
<dbReference type="OrthoDB" id="5506169at2"/>
<dbReference type="Pfam" id="PF08239">
    <property type="entry name" value="SH3_3"/>
    <property type="match status" value="1"/>
</dbReference>
<dbReference type="PROSITE" id="PS51781">
    <property type="entry name" value="SH3B"/>
    <property type="match status" value="1"/>
</dbReference>
<reference evidence="3 4" key="1">
    <citation type="submission" date="2019-10" db="EMBL/GenBank/DDBJ databases">
        <title>A soil myxobacterium in the family Polyangiaceae.</title>
        <authorList>
            <person name="Li Y."/>
            <person name="Wang J."/>
        </authorList>
    </citation>
    <scope>NUCLEOTIDE SEQUENCE [LARGE SCALE GENOMIC DNA]</scope>
    <source>
        <strain evidence="3 4">DSM 14734</strain>
    </source>
</reference>
<sequence>MNDPCAGQASRHTEPQVGSRGRGGFHRRRSFPTGWWNFMHRAPACGRGRVWHGACTIEIPPRSQSPMKTNARRMSLSMAAAAAVALGMSILPACSGDDSSEDLIGANEDIGSTSEGVAGTIAVGTTLKSTTNVNLRTGPGTSYKILHVVPSGAKVTVEAKDPKNGFYKIKHDGTVGWSSGKYYTTVSSGGGGGGGSLSAARQEAINRGKSMKGFSYWWGHGRWRPEGPTASTKGSCSGSCPSCSHSGSYGADCSGFVAKAWSIPSSNADITKDGHPYGTIHFVGSSSNWSTVSRGSVKPADALVYNTNGAGHIILYSGGDGWGSMYAYECKGCSAGCVYGLRTASSSYKAIRRAGW</sequence>
<evidence type="ECO:0000256" key="1">
    <source>
        <dbReference type="SAM" id="MobiDB-lite"/>
    </source>
</evidence>
<comment type="caution">
    <text evidence="3">The sequence shown here is derived from an EMBL/GenBank/DDBJ whole genome shotgun (WGS) entry which is preliminary data.</text>
</comment>
<protein>
    <submittedName>
        <fullName evidence="3">SH3 domain-containing protein</fullName>
    </submittedName>
</protein>
<dbReference type="InterPro" id="IPR038765">
    <property type="entry name" value="Papain-like_cys_pep_sf"/>
</dbReference>
<dbReference type="Gene3D" id="2.30.30.40">
    <property type="entry name" value="SH3 Domains"/>
    <property type="match status" value="1"/>
</dbReference>
<dbReference type="SUPFAM" id="SSF54001">
    <property type="entry name" value="Cysteine proteinases"/>
    <property type="match status" value="1"/>
</dbReference>
<dbReference type="Proteomes" id="UP000440224">
    <property type="component" value="Unassembled WGS sequence"/>
</dbReference>
<evidence type="ECO:0000313" key="3">
    <source>
        <dbReference type="EMBL" id="MRG90690.1"/>
    </source>
</evidence>
<feature type="domain" description="SH3b" evidence="2">
    <location>
        <begin position="124"/>
        <end position="187"/>
    </location>
</feature>
<organism evidence="3 4">
    <name type="scientific">Polyangium spumosum</name>
    <dbReference type="NCBI Taxonomy" id="889282"/>
    <lineage>
        <taxon>Bacteria</taxon>
        <taxon>Pseudomonadati</taxon>
        <taxon>Myxococcota</taxon>
        <taxon>Polyangia</taxon>
        <taxon>Polyangiales</taxon>
        <taxon>Polyangiaceae</taxon>
        <taxon>Polyangium</taxon>
    </lineage>
</organism>
<dbReference type="InterPro" id="IPR003646">
    <property type="entry name" value="SH3-like_bac-type"/>
</dbReference>